<dbReference type="CDD" id="cd00254">
    <property type="entry name" value="LT-like"/>
    <property type="match status" value="1"/>
</dbReference>
<gene>
    <name evidence="1" type="ORF">IPH26_07360</name>
</gene>
<organism evidence="1 2">
    <name type="scientific">Candidatus Methylophosphatis roskildensis</name>
    <dbReference type="NCBI Taxonomy" id="2899263"/>
    <lineage>
        <taxon>Bacteria</taxon>
        <taxon>Pseudomonadati</taxon>
        <taxon>Pseudomonadota</taxon>
        <taxon>Betaproteobacteria</taxon>
        <taxon>Nitrosomonadales</taxon>
        <taxon>Sterolibacteriaceae</taxon>
        <taxon>Candidatus Methylophosphatis</taxon>
    </lineage>
</organism>
<protein>
    <submittedName>
        <fullName evidence="1">Lytic transglycosylase domain-containing protein</fullName>
    </submittedName>
</protein>
<evidence type="ECO:0000313" key="2">
    <source>
        <dbReference type="Proteomes" id="UP000807785"/>
    </source>
</evidence>
<name>A0A9D7E7X9_9PROT</name>
<dbReference type="SUPFAM" id="SSF53955">
    <property type="entry name" value="Lysozyme-like"/>
    <property type="match status" value="1"/>
</dbReference>
<evidence type="ECO:0000313" key="1">
    <source>
        <dbReference type="EMBL" id="MBK6972767.1"/>
    </source>
</evidence>
<dbReference type="InterPro" id="IPR023346">
    <property type="entry name" value="Lysozyme-like_dom_sf"/>
</dbReference>
<comment type="caution">
    <text evidence="1">The sequence shown here is derived from an EMBL/GenBank/DDBJ whole genome shotgun (WGS) entry which is preliminary data.</text>
</comment>
<accession>A0A9D7E7X9</accession>
<sequence>MLAYFRGDVPLVLAGYNAGEGAVDRYRGVPPYLETRTYVKRVMALYGRESHPFVEDGVSRPSETRFRQ</sequence>
<dbReference type="AlphaFoldDB" id="A0A9D7E7X9"/>
<dbReference type="Gene3D" id="1.10.530.10">
    <property type="match status" value="1"/>
</dbReference>
<proteinExistence type="predicted"/>
<dbReference type="Proteomes" id="UP000807785">
    <property type="component" value="Unassembled WGS sequence"/>
</dbReference>
<reference evidence="1" key="1">
    <citation type="submission" date="2020-10" db="EMBL/GenBank/DDBJ databases">
        <title>Connecting structure to function with the recovery of over 1000 high-quality activated sludge metagenome-assembled genomes encoding full-length rRNA genes using long-read sequencing.</title>
        <authorList>
            <person name="Singleton C.M."/>
            <person name="Petriglieri F."/>
            <person name="Kristensen J.M."/>
            <person name="Kirkegaard R.H."/>
            <person name="Michaelsen T.Y."/>
            <person name="Andersen M.H."/>
            <person name="Karst S.M."/>
            <person name="Dueholm M.S."/>
            <person name="Nielsen P.H."/>
            <person name="Albertsen M."/>
        </authorList>
    </citation>
    <scope>NUCLEOTIDE SEQUENCE</scope>
    <source>
        <strain evidence="1">Bjer_18-Q3-R1-45_BAT3C.347</strain>
    </source>
</reference>
<dbReference type="EMBL" id="JADJEV010000003">
    <property type="protein sequence ID" value="MBK6972767.1"/>
    <property type="molecule type" value="Genomic_DNA"/>
</dbReference>